<dbReference type="Pfam" id="PF13382">
    <property type="entry name" value="Adenine_deam_C"/>
    <property type="match status" value="1"/>
</dbReference>
<dbReference type="InterPro" id="IPR026912">
    <property type="entry name" value="Adenine_deam_C"/>
</dbReference>
<gene>
    <name evidence="2" type="primary">ade2</name>
    <name evidence="2" type="ORF">Mame_03833</name>
</gene>
<accession>A0A1U9Z648</accession>
<dbReference type="KEGG" id="mmed:Mame_03833"/>
<dbReference type="EMBL" id="CP020330">
    <property type="protein sequence ID" value="AQZ53134.1"/>
    <property type="molecule type" value="Genomic_DNA"/>
</dbReference>
<reference evidence="2 3" key="1">
    <citation type="submission" date="2017-03" db="EMBL/GenBank/DDBJ databases">
        <title>Foreign affairs: Plasmid Transfer between Roseobacters and Rhizobia.</title>
        <authorList>
            <person name="Bartling P."/>
            <person name="Bunk B."/>
            <person name="Overmann J."/>
            <person name="Brinkmann H."/>
            <person name="Petersen J."/>
        </authorList>
    </citation>
    <scope>NUCLEOTIDE SEQUENCE [LARGE SCALE GENOMIC DNA]</scope>
    <source>
        <strain evidence="2 3">MACL11</strain>
    </source>
</reference>
<sequence length="200" mass="20836">MHVYRFRSQGIKTQATPRCIAESLFAGGRPLSMIDFSGPHAVRRGALALSGTRAALPEGLTLMARITADGTLLELCGASGLGRWRGAFAATGNDGGMTVFGNRGQDMAVAANAVLKAGGGLAVAEGEWINALIRLSELPDYPGEIEREFASVRNALAVLVDRKPPFLLKKLLDYALTPATAISPAPGFSDDGDGPLAAAE</sequence>
<dbReference type="AlphaFoldDB" id="A0A1U9Z648"/>
<dbReference type="GO" id="GO:0000034">
    <property type="term" value="F:adenine deaminase activity"/>
    <property type="evidence" value="ECO:0007669"/>
    <property type="project" value="UniProtKB-EC"/>
</dbReference>
<dbReference type="RefSeq" id="WP_018065466.1">
    <property type="nucleotide sequence ID" value="NZ_AQWH01000013.1"/>
</dbReference>
<dbReference type="STRING" id="1122214.Mame_03833"/>
<dbReference type="eggNOG" id="COG1001">
    <property type="taxonomic scope" value="Bacteria"/>
</dbReference>
<protein>
    <submittedName>
        <fullName evidence="2">Adenine deaminase 2</fullName>
        <ecNumber evidence="2">3.5.4.2</ecNumber>
    </submittedName>
</protein>
<evidence type="ECO:0000259" key="1">
    <source>
        <dbReference type="Pfam" id="PF13382"/>
    </source>
</evidence>
<organism evidence="2 3">
    <name type="scientific">Martelella mediterranea DSM 17316</name>
    <dbReference type="NCBI Taxonomy" id="1122214"/>
    <lineage>
        <taxon>Bacteria</taxon>
        <taxon>Pseudomonadati</taxon>
        <taxon>Pseudomonadota</taxon>
        <taxon>Alphaproteobacteria</taxon>
        <taxon>Hyphomicrobiales</taxon>
        <taxon>Aurantimonadaceae</taxon>
        <taxon>Martelella</taxon>
    </lineage>
</organism>
<feature type="domain" description="Adenine deaminase C-terminal" evidence="1">
    <location>
        <begin position="78"/>
        <end position="136"/>
    </location>
</feature>
<name>A0A1U9Z648_9HYPH</name>
<keyword evidence="2" id="KW-0378">Hydrolase</keyword>
<proteinExistence type="predicted"/>
<keyword evidence="3" id="KW-1185">Reference proteome</keyword>
<dbReference type="OrthoDB" id="9968850at2"/>
<dbReference type="EC" id="3.5.4.2" evidence="2"/>
<evidence type="ECO:0000313" key="3">
    <source>
        <dbReference type="Proteomes" id="UP000191135"/>
    </source>
</evidence>
<evidence type="ECO:0000313" key="2">
    <source>
        <dbReference type="EMBL" id="AQZ53134.1"/>
    </source>
</evidence>
<dbReference type="Proteomes" id="UP000191135">
    <property type="component" value="Chromosome"/>
</dbReference>